<dbReference type="Pfam" id="PF08442">
    <property type="entry name" value="ATP-grasp_2"/>
    <property type="match status" value="1"/>
</dbReference>
<keyword evidence="8 12" id="KW-0342">GTP-binding</keyword>
<comment type="similarity">
    <text evidence="12">Belongs to the succinate/malate CoA ligase beta subunit family. GTP-specific subunit beta subfamily.</text>
</comment>
<feature type="binding site" evidence="12">
    <location>
        <begin position="365"/>
        <end position="367"/>
    </location>
    <ligand>
        <name>substrate</name>
        <note>ligand shared with subunit alpha</note>
    </ligand>
</feature>
<evidence type="ECO:0000313" key="16">
    <source>
        <dbReference type="EMBL" id="KAJ8258558.1"/>
    </source>
</evidence>
<dbReference type="GO" id="GO:0006104">
    <property type="term" value="P:succinyl-CoA metabolic process"/>
    <property type="evidence" value="ECO:0007669"/>
    <property type="project" value="InterPro"/>
</dbReference>
<accession>A0A9Q1D4R9</accession>
<feature type="binding site" evidence="12">
    <location>
        <begin position="90"/>
        <end position="92"/>
    </location>
    <ligand>
        <name>GTP</name>
        <dbReference type="ChEBI" id="CHEBI:37565"/>
    </ligand>
</feature>
<evidence type="ECO:0000313" key="17">
    <source>
        <dbReference type="Proteomes" id="UP001152803"/>
    </source>
</evidence>
<dbReference type="HAMAP" id="MF_00558">
    <property type="entry name" value="Succ_CoA_beta"/>
    <property type="match status" value="1"/>
</dbReference>
<evidence type="ECO:0000256" key="7">
    <source>
        <dbReference type="ARBA" id="ARBA00023128"/>
    </source>
</evidence>
<proteinExistence type="inferred from homology"/>
<dbReference type="EMBL" id="JAFJMO010000013">
    <property type="protein sequence ID" value="KAJ8258558.1"/>
    <property type="molecule type" value="Genomic_DNA"/>
</dbReference>
<comment type="cofactor">
    <cofactor evidence="12">
        <name>Mg(2+)</name>
        <dbReference type="ChEBI" id="CHEBI:18420"/>
    </cofactor>
    <text evidence="12">Binds 1 Mg(2+) ion per subunit.</text>
</comment>
<dbReference type="EC" id="6.2.1.4" evidence="12"/>
<keyword evidence="5 12" id="KW-0547">Nucleotide-binding</keyword>
<feature type="binding site" evidence="12">
    <location>
        <position position="257"/>
    </location>
    <ligand>
        <name>Mg(2+)</name>
        <dbReference type="ChEBI" id="CHEBI:18420"/>
    </ligand>
</feature>
<evidence type="ECO:0000256" key="13">
    <source>
        <dbReference type="SAM" id="MobiDB-lite"/>
    </source>
</evidence>
<dbReference type="Gene3D" id="3.40.50.261">
    <property type="entry name" value="Succinyl-CoA synthetase domains"/>
    <property type="match status" value="2"/>
</dbReference>
<evidence type="ECO:0000256" key="1">
    <source>
        <dbReference type="ARBA" id="ARBA00005064"/>
    </source>
</evidence>
<dbReference type="SUPFAM" id="SSF56059">
    <property type="entry name" value="Glutathione synthetase ATP-binding domain-like"/>
    <property type="match status" value="1"/>
</dbReference>
<dbReference type="OrthoDB" id="1552at2759"/>
<dbReference type="InterPro" id="IPR013650">
    <property type="entry name" value="ATP-grasp_succ-CoA_synth-type"/>
</dbReference>
<feature type="region of interest" description="Disordered" evidence="13">
    <location>
        <begin position="537"/>
        <end position="572"/>
    </location>
</feature>
<dbReference type="InterPro" id="IPR034722">
    <property type="entry name" value="Succ_CoA_betaG_euk"/>
</dbReference>
<dbReference type="GO" id="GO:0042709">
    <property type="term" value="C:succinate-CoA ligase complex"/>
    <property type="evidence" value="ECO:0007669"/>
    <property type="project" value="TreeGrafter"/>
</dbReference>
<comment type="catalytic activity">
    <reaction evidence="9 12">
        <text>GTP + succinate + CoA = succinyl-CoA + GDP + phosphate</text>
        <dbReference type="Rhea" id="RHEA:22120"/>
        <dbReference type="ChEBI" id="CHEBI:30031"/>
        <dbReference type="ChEBI" id="CHEBI:37565"/>
        <dbReference type="ChEBI" id="CHEBI:43474"/>
        <dbReference type="ChEBI" id="CHEBI:57287"/>
        <dbReference type="ChEBI" id="CHEBI:57292"/>
        <dbReference type="ChEBI" id="CHEBI:58189"/>
        <dbReference type="EC" id="6.2.1.4"/>
    </reaction>
</comment>
<keyword evidence="4 12" id="KW-0479">Metal-binding</keyword>
<keyword evidence="6 12" id="KW-0460">Magnesium</keyword>
<dbReference type="SUPFAM" id="SSF52210">
    <property type="entry name" value="Succinyl-CoA synthetase domains"/>
    <property type="match status" value="2"/>
</dbReference>
<keyword evidence="7 12" id="KW-0496">Mitochondrion</keyword>
<comment type="function">
    <text evidence="10 12">GTP-specific succinyl-CoA synthetase functions in the citric acid cycle (TCA), coupling the hydrolysis of succinyl-CoA to the synthesis of GTP and thus represents the only step of substrate-level phosphorylation in the TCA. The beta subunit provides nucleotide specificity of the enzyme and binds the substrate succinate, while the binding sites for coenzyme A and phosphate are found in the alpha subunit.</text>
</comment>
<keyword evidence="2 12" id="KW-0816">Tricarboxylic acid cycle</keyword>
<dbReference type="GO" id="GO:0004776">
    <property type="term" value="F:succinate-CoA ligase (GDP-forming) activity"/>
    <property type="evidence" value="ECO:0007669"/>
    <property type="project" value="UniProtKB-EC"/>
</dbReference>
<comment type="caution">
    <text evidence="16">The sequence shown here is derived from an EMBL/GenBank/DDBJ whole genome shotgun (WGS) entry which is preliminary data.</text>
</comment>
<gene>
    <name evidence="12" type="primary">SUCLG2</name>
    <name evidence="16" type="ORF">COCON_G00175700</name>
</gene>
<dbReference type="Gene3D" id="3.30.470.20">
    <property type="entry name" value="ATP-grasp fold, B domain"/>
    <property type="match status" value="1"/>
</dbReference>
<feature type="domain" description="ATP-grasp fold succinyl-CoA synthetase-type" evidence="15">
    <location>
        <begin position="39"/>
        <end position="246"/>
    </location>
</feature>
<evidence type="ECO:0000256" key="8">
    <source>
        <dbReference type="ARBA" id="ARBA00023134"/>
    </source>
</evidence>
<reference evidence="16" key="1">
    <citation type="journal article" date="2023" name="Science">
        <title>Genome structures resolve the early diversification of teleost fishes.</title>
        <authorList>
            <person name="Parey E."/>
            <person name="Louis A."/>
            <person name="Montfort J."/>
            <person name="Bouchez O."/>
            <person name="Roques C."/>
            <person name="Iampietro C."/>
            <person name="Lluch J."/>
            <person name="Castinel A."/>
            <person name="Donnadieu C."/>
            <person name="Desvignes T."/>
            <person name="Floi Bucao C."/>
            <person name="Jouanno E."/>
            <person name="Wen M."/>
            <person name="Mejri S."/>
            <person name="Dirks R."/>
            <person name="Jansen H."/>
            <person name="Henkel C."/>
            <person name="Chen W.J."/>
            <person name="Zahm M."/>
            <person name="Cabau C."/>
            <person name="Klopp C."/>
            <person name="Thompson A.W."/>
            <person name="Robinson-Rechavi M."/>
            <person name="Braasch I."/>
            <person name="Lecointre G."/>
            <person name="Bobe J."/>
            <person name="Postlethwait J.H."/>
            <person name="Berthelot C."/>
            <person name="Roest Crollius H."/>
            <person name="Guiguen Y."/>
        </authorList>
    </citation>
    <scope>NUCLEOTIDE SEQUENCE</scope>
    <source>
        <strain evidence="16">Concon-B</strain>
    </source>
</reference>
<keyword evidence="17" id="KW-1185">Reference proteome</keyword>
<dbReference type="GO" id="GO:0000287">
    <property type="term" value="F:magnesium ion binding"/>
    <property type="evidence" value="ECO:0007669"/>
    <property type="project" value="UniProtKB-UniRule"/>
</dbReference>
<protein>
    <recommendedName>
        <fullName evidence="12">Succinate--CoA ligase [GDP-forming] subunit beta, mitochondrial</fullName>
        <ecNumber evidence="12">6.2.1.4</ecNumber>
    </recommendedName>
    <alternativeName>
        <fullName evidence="12">GTP-specific succinyl-CoA synthetase subunit beta</fullName>
        <shortName evidence="12">G-SCS</shortName>
        <shortName evidence="12">GTPSCS</shortName>
    </alternativeName>
    <alternativeName>
        <fullName evidence="12">Succinyl-CoA synthetase beta-G chain</fullName>
        <shortName evidence="12">SCS-betaG</shortName>
    </alternativeName>
</protein>
<evidence type="ECO:0000256" key="5">
    <source>
        <dbReference type="ARBA" id="ARBA00022741"/>
    </source>
</evidence>
<dbReference type="Proteomes" id="UP001152803">
    <property type="component" value="Unassembled WGS sequence"/>
</dbReference>
<comment type="subunit">
    <text evidence="11 12">Heterodimer of an alpha and a beta subunit. The beta subunit determines specificity for GTP.</text>
</comment>
<dbReference type="GO" id="GO:0005739">
    <property type="term" value="C:mitochondrion"/>
    <property type="evidence" value="ECO:0007669"/>
    <property type="project" value="UniProtKB-SubCell"/>
</dbReference>
<dbReference type="FunFam" id="3.30.1490.20:FF:000004">
    <property type="entry name" value="Succinate--CoA ligase [ADP-forming] subunit beta, mitochondrial"/>
    <property type="match status" value="1"/>
</dbReference>
<evidence type="ECO:0000256" key="3">
    <source>
        <dbReference type="ARBA" id="ARBA00022598"/>
    </source>
</evidence>
<feature type="binding site" evidence="12">
    <location>
        <position position="308"/>
    </location>
    <ligand>
        <name>substrate</name>
        <note>ligand shared with subunit alpha</note>
    </ligand>
</feature>
<dbReference type="HAMAP" id="MF_03221">
    <property type="entry name" value="Succ_CoA_betaG_euk"/>
    <property type="match status" value="1"/>
</dbReference>
<evidence type="ECO:0000256" key="2">
    <source>
        <dbReference type="ARBA" id="ARBA00022532"/>
    </source>
</evidence>
<dbReference type="InterPro" id="IPR005811">
    <property type="entry name" value="SUCC_ACL_C"/>
</dbReference>
<dbReference type="InterPro" id="IPR016102">
    <property type="entry name" value="Succinyl-CoA_synth-like"/>
</dbReference>
<evidence type="ECO:0000259" key="15">
    <source>
        <dbReference type="Pfam" id="PF08442"/>
    </source>
</evidence>
<feature type="binding site" evidence="12">
    <location>
        <position position="146"/>
    </location>
    <ligand>
        <name>GTP</name>
        <dbReference type="ChEBI" id="CHEBI:37565"/>
    </ligand>
</feature>
<dbReference type="FunFam" id="3.30.470.20:FF:000002">
    <property type="entry name" value="Succinate--CoA ligase [ADP-forming] subunit beta"/>
    <property type="match status" value="1"/>
</dbReference>
<dbReference type="PANTHER" id="PTHR11815:SF10">
    <property type="entry name" value="SUCCINATE--COA LIGASE [GDP-FORMING] SUBUNIT BETA, MITOCHONDRIAL"/>
    <property type="match status" value="1"/>
</dbReference>
<dbReference type="Gene3D" id="3.30.1490.20">
    <property type="entry name" value="ATP-grasp fold, A domain"/>
    <property type="match status" value="1"/>
</dbReference>
<dbReference type="GO" id="GO:0004775">
    <property type="term" value="F:succinate-CoA ligase (ADP-forming) activity"/>
    <property type="evidence" value="ECO:0007669"/>
    <property type="project" value="UniProtKB-UniRule"/>
</dbReference>
<dbReference type="Pfam" id="PF00549">
    <property type="entry name" value="Ligase_CoA"/>
    <property type="match status" value="1"/>
</dbReference>
<evidence type="ECO:0000256" key="6">
    <source>
        <dbReference type="ARBA" id="ARBA00022842"/>
    </source>
</evidence>
<evidence type="ECO:0000256" key="4">
    <source>
        <dbReference type="ARBA" id="ARBA00022723"/>
    </source>
</evidence>
<keyword evidence="3 12" id="KW-0436">Ligase</keyword>
<name>A0A9Q1D4R9_CONCO</name>
<feature type="binding site" evidence="12">
    <location>
        <position position="243"/>
    </location>
    <ligand>
        <name>Mg(2+)</name>
        <dbReference type="ChEBI" id="CHEBI:18420"/>
    </ligand>
</feature>
<dbReference type="PANTHER" id="PTHR11815">
    <property type="entry name" value="SUCCINYL-COA SYNTHETASE BETA CHAIN"/>
    <property type="match status" value="1"/>
</dbReference>
<comment type="pathway">
    <text evidence="1 12">Carbohydrate metabolism; tricarboxylic acid cycle; succinate from succinyl-CoA (ligase route): step 1/1.</text>
</comment>
<feature type="binding site" evidence="12">
    <location>
        <position position="57"/>
    </location>
    <ligand>
        <name>GTP</name>
        <dbReference type="ChEBI" id="CHEBI:37565"/>
    </ligand>
</feature>
<dbReference type="FunFam" id="3.40.50.261:FF:000001">
    <property type="entry name" value="Succinate--CoA ligase [ADP-forming] subunit beta"/>
    <property type="match status" value="1"/>
</dbReference>
<dbReference type="InterPro" id="IPR005809">
    <property type="entry name" value="Succ_CoA_ligase-like_bsu"/>
</dbReference>
<feature type="site" description="Important for substrate specificity" evidence="12">
    <location>
        <position position="147"/>
    </location>
</feature>
<dbReference type="PROSITE" id="PS01217">
    <property type="entry name" value="SUCCINYL_COA_LIG_3"/>
    <property type="match status" value="1"/>
</dbReference>
<dbReference type="NCBIfam" id="NF001913">
    <property type="entry name" value="PRK00696.1"/>
    <property type="match status" value="1"/>
</dbReference>
<organism evidence="16 17">
    <name type="scientific">Conger conger</name>
    <name type="common">Conger eel</name>
    <name type="synonym">Muraena conger</name>
    <dbReference type="NCBI Taxonomy" id="82655"/>
    <lineage>
        <taxon>Eukaryota</taxon>
        <taxon>Metazoa</taxon>
        <taxon>Chordata</taxon>
        <taxon>Craniata</taxon>
        <taxon>Vertebrata</taxon>
        <taxon>Euteleostomi</taxon>
        <taxon>Actinopterygii</taxon>
        <taxon>Neopterygii</taxon>
        <taxon>Teleostei</taxon>
        <taxon>Anguilliformes</taxon>
        <taxon>Congridae</taxon>
        <taxon>Conger</taxon>
    </lineage>
</organism>
<dbReference type="InterPro" id="IPR013815">
    <property type="entry name" value="ATP_grasp_subdomain_1"/>
</dbReference>
<dbReference type="GO" id="GO:0005525">
    <property type="term" value="F:GTP binding"/>
    <property type="evidence" value="ECO:0007669"/>
    <property type="project" value="UniProtKB-UniRule"/>
</dbReference>
<evidence type="ECO:0000256" key="12">
    <source>
        <dbReference type="HAMAP-Rule" id="MF_03221"/>
    </source>
</evidence>
<dbReference type="NCBIfam" id="TIGR01016">
    <property type="entry name" value="sucCoAbeta"/>
    <property type="match status" value="1"/>
</dbReference>
<sequence>MAASMASQAILRGLRGASTRYLFLEKSKLGRVNPRRWLNLQEYQSKKLMQESGVTVQRFFVADNAPDALEAAKRLNAKEIVLKAQILAGGRGKGVFDSGLKGGVHLTKDPAVVGDLASRMLGYNLTTKQTPKEGVKVKTVMVAEALDITRETYFAILMDRACNGPVMVGSPQGGVDIEEVAASTPELIFKEVIDIFEGVQDDQAVRMAANLGFKGPLERQAADQIKRLYDLFLKVDATQVEVNPLGETPEGQVVCFDAKINFDDNAEFRQKDVFAMDDMTESDPTETEAAKYDLKYIGLDGNIACFVNGAGLAMATCDIIDLHGGKPANFLDLGGGVQENQVYQAFKLLTADPKVEAILVNIFGGIVNCAIIANGITKACRELELKVPLVVRLEARMSACPPLPDALQETDALLVTRVTSVAGCGGRRRRGPSPGRETTLGRLSHGDSLTCEISVPANTPATAVSRRRAGAREVAGAERRSGLAACPAPPRSSSCWRFSPPGEQGPRRWRYAASAWRPRGPAPRGLAACGYPLTRARLSEPPLRPARPGRRPRERSRSGGRSGEAGGSRRFGLGPAEREAARACSCLPAAGDAQLCFSCTGTNVQEAKRILSESGLPITSASNLDDAARKAVASIRK</sequence>
<dbReference type="GO" id="GO:0006099">
    <property type="term" value="P:tricarboxylic acid cycle"/>
    <property type="evidence" value="ECO:0007669"/>
    <property type="project" value="UniProtKB-UniRule"/>
</dbReference>
<feature type="site" description="Important for substrate specificity" evidence="12">
    <location>
        <position position="79"/>
    </location>
</feature>
<evidence type="ECO:0000256" key="10">
    <source>
        <dbReference type="ARBA" id="ARBA00053833"/>
    </source>
</evidence>
<dbReference type="AlphaFoldDB" id="A0A9Q1D4R9"/>
<evidence type="ECO:0000256" key="11">
    <source>
        <dbReference type="ARBA" id="ARBA00063570"/>
    </source>
</evidence>
<evidence type="ECO:0000256" key="9">
    <source>
        <dbReference type="ARBA" id="ARBA00052879"/>
    </source>
</evidence>
<dbReference type="InterPro" id="IPR017866">
    <property type="entry name" value="Succ-CoA_synthase_bsu_CS"/>
</dbReference>
<evidence type="ECO:0000259" key="14">
    <source>
        <dbReference type="Pfam" id="PF00549"/>
    </source>
</evidence>
<dbReference type="GO" id="GO:0005524">
    <property type="term" value="F:ATP binding"/>
    <property type="evidence" value="ECO:0007669"/>
    <property type="project" value="InterPro"/>
</dbReference>
<comment type="subcellular location">
    <subcellularLocation>
        <location evidence="12">Mitochondrion</location>
    </subcellularLocation>
</comment>
<feature type="domain" description="ATP-citrate synthase/succinyl-CoA ligase C-terminal" evidence="14">
    <location>
        <begin position="307"/>
        <end position="394"/>
    </location>
</feature>